<accession>A0A0C9XVZ2</accession>
<reference evidence="1 2" key="1">
    <citation type="submission" date="2014-04" db="EMBL/GenBank/DDBJ databases">
        <authorList>
            <consortium name="DOE Joint Genome Institute"/>
            <person name="Kuo A."/>
            <person name="Kohler A."/>
            <person name="Nagy L.G."/>
            <person name="Floudas D."/>
            <person name="Copeland A."/>
            <person name="Barry K.W."/>
            <person name="Cichocki N."/>
            <person name="Veneault-Fourrey C."/>
            <person name="LaButti K."/>
            <person name="Lindquist E.A."/>
            <person name="Lipzen A."/>
            <person name="Lundell T."/>
            <person name="Morin E."/>
            <person name="Murat C."/>
            <person name="Sun H."/>
            <person name="Tunlid A."/>
            <person name="Henrissat B."/>
            <person name="Grigoriev I.V."/>
            <person name="Hibbett D.S."/>
            <person name="Martin F."/>
            <person name="Nordberg H.P."/>
            <person name="Cantor M.N."/>
            <person name="Hua S.X."/>
        </authorList>
    </citation>
    <scope>NUCLEOTIDE SEQUENCE [LARGE SCALE GENOMIC DNA]</scope>
    <source>
        <strain evidence="1 2">LaAM-08-1</strain>
    </source>
</reference>
<dbReference type="EMBL" id="KN838601">
    <property type="protein sequence ID" value="KIK01797.1"/>
    <property type="molecule type" value="Genomic_DNA"/>
</dbReference>
<name>A0A0C9XVZ2_9AGAR</name>
<evidence type="ECO:0000313" key="1">
    <source>
        <dbReference type="EMBL" id="KIK01797.1"/>
    </source>
</evidence>
<reference evidence="2" key="2">
    <citation type="submission" date="2015-01" db="EMBL/GenBank/DDBJ databases">
        <title>Evolutionary Origins and Diversification of the Mycorrhizal Mutualists.</title>
        <authorList>
            <consortium name="DOE Joint Genome Institute"/>
            <consortium name="Mycorrhizal Genomics Consortium"/>
            <person name="Kohler A."/>
            <person name="Kuo A."/>
            <person name="Nagy L.G."/>
            <person name="Floudas D."/>
            <person name="Copeland A."/>
            <person name="Barry K.W."/>
            <person name="Cichocki N."/>
            <person name="Veneault-Fourrey C."/>
            <person name="LaButti K."/>
            <person name="Lindquist E.A."/>
            <person name="Lipzen A."/>
            <person name="Lundell T."/>
            <person name="Morin E."/>
            <person name="Murat C."/>
            <person name="Riley R."/>
            <person name="Ohm R."/>
            <person name="Sun H."/>
            <person name="Tunlid A."/>
            <person name="Henrissat B."/>
            <person name="Grigoriev I.V."/>
            <person name="Hibbett D.S."/>
            <person name="Martin F."/>
        </authorList>
    </citation>
    <scope>NUCLEOTIDE SEQUENCE [LARGE SCALE GENOMIC DNA]</scope>
    <source>
        <strain evidence="2">LaAM-08-1</strain>
    </source>
</reference>
<proteinExistence type="predicted"/>
<gene>
    <name evidence="1" type="ORF">K443DRAFT_547590</name>
</gene>
<keyword evidence="2" id="KW-1185">Reference proteome</keyword>
<dbReference type="AlphaFoldDB" id="A0A0C9XVZ2"/>
<sequence length="75" mass="8291">MNLSNTSSIVDTRELRCSIHSIVVIRISELHHGTKGSSALSSRIHKGNVCGRKLETTGTALYRLEQLALKLLVLY</sequence>
<evidence type="ECO:0000313" key="2">
    <source>
        <dbReference type="Proteomes" id="UP000054477"/>
    </source>
</evidence>
<dbReference type="Proteomes" id="UP000054477">
    <property type="component" value="Unassembled WGS sequence"/>
</dbReference>
<organism evidence="1 2">
    <name type="scientific">Laccaria amethystina LaAM-08-1</name>
    <dbReference type="NCBI Taxonomy" id="1095629"/>
    <lineage>
        <taxon>Eukaryota</taxon>
        <taxon>Fungi</taxon>
        <taxon>Dikarya</taxon>
        <taxon>Basidiomycota</taxon>
        <taxon>Agaricomycotina</taxon>
        <taxon>Agaricomycetes</taxon>
        <taxon>Agaricomycetidae</taxon>
        <taxon>Agaricales</taxon>
        <taxon>Agaricineae</taxon>
        <taxon>Hydnangiaceae</taxon>
        <taxon>Laccaria</taxon>
    </lineage>
</organism>
<dbReference type="HOGENOM" id="CLU_2671466_0_0_1"/>
<protein>
    <submittedName>
        <fullName evidence="1">Unplaced genomic scaffold K443scaffold_66, whole genome shotgun sequence</fullName>
    </submittedName>
</protein>